<accession>A0A8X6KHR1</accession>
<sequence>MEDSKRLENTARIFATKLVHCVMQKYIPNWIPEVAIEDEDDIFSDYVKSEINVICILNSLVVKWEIQENFVGKEETKMTFEKFCTRMSSIIQHEEENRERFLYYAAKLAKVAIYIYDNVVEAPDIAIGHITNVLVARYPSLVQKIPDE</sequence>
<dbReference type="AlphaFoldDB" id="A0A8X6KHR1"/>
<protein>
    <submittedName>
        <fullName evidence="1">Uncharacterized protein</fullName>
    </submittedName>
</protein>
<name>A0A8X6KHR1_TRICU</name>
<dbReference type="Proteomes" id="UP000887116">
    <property type="component" value="Unassembled WGS sequence"/>
</dbReference>
<gene>
    <name evidence="1" type="ORF">TNCT_403031</name>
</gene>
<dbReference type="EMBL" id="BMAO01001864">
    <property type="protein sequence ID" value="GFQ76460.1"/>
    <property type="molecule type" value="Genomic_DNA"/>
</dbReference>
<evidence type="ECO:0000313" key="2">
    <source>
        <dbReference type="Proteomes" id="UP000887116"/>
    </source>
</evidence>
<keyword evidence="2" id="KW-1185">Reference proteome</keyword>
<comment type="caution">
    <text evidence="1">The sequence shown here is derived from an EMBL/GenBank/DDBJ whole genome shotgun (WGS) entry which is preliminary data.</text>
</comment>
<proteinExistence type="predicted"/>
<evidence type="ECO:0000313" key="1">
    <source>
        <dbReference type="EMBL" id="GFQ76460.1"/>
    </source>
</evidence>
<reference evidence="1" key="1">
    <citation type="submission" date="2020-07" db="EMBL/GenBank/DDBJ databases">
        <title>Multicomponent nature underlies the extraordinary mechanical properties of spider dragline silk.</title>
        <authorList>
            <person name="Kono N."/>
            <person name="Nakamura H."/>
            <person name="Mori M."/>
            <person name="Yoshida Y."/>
            <person name="Ohtoshi R."/>
            <person name="Malay A.D."/>
            <person name="Moran D.A.P."/>
            <person name="Tomita M."/>
            <person name="Numata K."/>
            <person name="Arakawa K."/>
        </authorList>
    </citation>
    <scope>NUCLEOTIDE SEQUENCE</scope>
</reference>
<organism evidence="1 2">
    <name type="scientific">Trichonephila clavata</name>
    <name type="common">Joro spider</name>
    <name type="synonym">Nephila clavata</name>
    <dbReference type="NCBI Taxonomy" id="2740835"/>
    <lineage>
        <taxon>Eukaryota</taxon>
        <taxon>Metazoa</taxon>
        <taxon>Ecdysozoa</taxon>
        <taxon>Arthropoda</taxon>
        <taxon>Chelicerata</taxon>
        <taxon>Arachnida</taxon>
        <taxon>Araneae</taxon>
        <taxon>Araneomorphae</taxon>
        <taxon>Entelegynae</taxon>
        <taxon>Araneoidea</taxon>
        <taxon>Nephilidae</taxon>
        <taxon>Trichonephila</taxon>
    </lineage>
</organism>